<reference evidence="3" key="1">
    <citation type="submission" date="2017-08" db="EMBL/GenBank/DDBJ databases">
        <authorList>
            <person name="Varghese N."/>
            <person name="Submissions S."/>
        </authorList>
    </citation>
    <scope>NUCLEOTIDE SEQUENCE [LARGE SCALE GENOMIC DNA]</scope>
    <source>
        <strain evidence="3">JA276</strain>
    </source>
</reference>
<protein>
    <recommendedName>
        <fullName evidence="4">Tail tube GTA-gp10-like protein</fullName>
    </recommendedName>
</protein>
<evidence type="ECO:0008006" key="4">
    <source>
        <dbReference type="Google" id="ProtNLM"/>
    </source>
</evidence>
<dbReference type="Pfam" id="PF11836">
    <property type="entry name" value="Phage_TAC_11"/>
    <property type="match status" value="1"/>
</dbReference>
<keyword evidence="3" id="KW-1185">Reference proteome</keyword>
<organism evidence="2 3">
    <name type="scientific">Rhodobacter maris</name>
    <dbReference type="NCBI Taxonomy" id="446682"/>
    <lineage>
        <taxon>Bacteria</taxon>
        <taxon>Pseudomonadati</taxon>
        <taxon>Pseudomonadota</taxon>
        <taxon>Alphaproteobacteria</taxon>
        <taxon>Rhodobacterales</taxon>
        <taxon>Rhodobacter group</taxon>
        <taxon>Rhodobacter</taxon>
    </lineage>
</organism>
<evidence type="ECO:0000256" key="1">
    <source>
        <dbReference type="SAM" id="MobiDB-lite"/>
    </source>
</evidence>
<name>A0A285TIH0_9RHOB</name>
<dbReference type="Proteomes" id="UP000219111">
    <property type="component" value="Unassembled WGS sequence"/>
</dbReference>
<dbReference type="AlphaFoldDB" id="A0A285TIH0"/>
<evidence type="ECO:0000313" key="3">
    <source>
        <dbReference type="Proteomes" id="UP000219111"/>
    </source>
</evidence>
<evidence type="ECO:0000313" key="2">
    <source>
        <dbReference type="EMBL" id="SOC21984.1"/>
    </source>
</evidence>
<dbReference type="RefSeq" id="WP_097071499.1">
    <property type="nucleotide sequence ID" value="NZ_OBMT01000026.1"/>
</dbReference>
<accession>A0A285TIH0</accession>
<dbReference type="InterPro" id="IPR021791">
    <property type="entry name" value="Phage_TAC_11"/>
</dbReference>
<dbReference type="OrthoDB" id="7473872at2"/>
<feature type="compositionally biased region" description="Basic residues" evidence="1">
    <location>
        <begin position="119"/>
        <end position="128"/>
    </location>
</feature>
<dbReference type="EMBL" id="OBMT01000026">
    <property type="protein sequence ID" value="SOC21984.1"/>
    <property type="molecule type" value="Genomic_DNA"/>
</dbReference>
<feature type="region of interest" description="Disordered" evidence="1">
    <location>
        <begin position="102"/>
        <end position="128"/>
    </location>
</feature>
<sequence>MANAFKGEVDLTHEGARYTMVLDFNALCDFEGETGKNALTELEGMEAGKISASDLRVLMWAGLRQRHPEMTLQLAGQILSTNADAVARASAAAAPEVAPEIARGNVKRPAKAAPGNVKRPAKAGRAKR</sequence>
<proteinExistence type="predicted"/>
<gene>
    <name evidence="2" type="ORF">SAMN05877831_12610</name>
</gene>